<comment type="similarity">
    <text evidence="1 4">Belongs to the universal ribosomal protein uL23 family.</text>
</comment>
<dbReference type="PANTHER" id="PTHR11620">
    <property type="entry name" value="60S RIBOSOMAL PROTEIN L23A"/>
    <property type="match status" value="1"/>
</dbReference>
<name>A0A7X0LMH3_9BACT</name>
<keyword evidence="6" id="KW-1185">Reference proteome</keyword>
<dbReference type="NCBIfam" id="NF004363">
    <property type="entry name" value="PRK05738.2-4"/>
    <property type="match status" value="1"/>
</dbReference>
<keyword evidence="3 4" id="KW-0687">Ribonucleoprotein</keyword>
<dbReference type="Proteomes" id="UP000541810">
    <property type="component" value="Unassembled WGS sequence"/>
</dbReference>
<dbReference type="HAMAP" id="MF_01369_B">
    <property type="entry name" value="Ribosomal_uL23_B"/>
    <property type="match status" value="1"/>
</dbReference>
<dbReference type="GO" id="GO:0006412">
    <property type="term" value="P:translation"/>
    <property type="evidence" value="ECO:0007669"/>
    <property type="project" value="UniProtKB-UniRule"/>
</dbReference>
<keyword evidence="4" id="KW-0694">RNA-binding</keyword>
<dbReference type="Gene3D" id="3.30.70.330">
    <property type="match status" value="1"/>
</dbReference>
<dbReference type="SUPFAM" id="SSF54189">
    <property type="entry name" value="Ribosomal proteins S24e, L23 and L15e"/>
    <property type="match status" value="1"/>
</dbReference>
<gene>
    <name evidence="4" type="primary">rplW</name>
    <name evidence="5" type="ORF">HNQ40_002834</name>
</gene>
<dbReference type="GO" id="GO:0003735">
    <property type="term" value="F:structural constituent of ribosome"/>
    <property type="evidence" value="ECO:0007669"/>
    <property type="project" value="InterPro"/>
</dbReference>
<comment type="subunit">
    <text evidence="4">Part of the 50S ribosomal subunit. Contacts protein L29, and trigger factor when it is bound to the ribosome.</text>
</comment>
<dbReference type="GO" id="GO:1990904">
    <property type="term" value="C:ribonucleoprotein complex"/>
    <property type="evidence" value="ECO:0007669"/>
    <property type="project" value="UniProtKB-KW"/>
</dbReference>
<comment type="caution">
    <text evidence="5">The sequence shown here is derived from an EMBL/GenBank/DDBJ whole genome shotgun (WGS) entry which is preliminary data.</text>
</comment>
<dbReference type="InterPro" id="IPR013025">
    <property type="entry name" value="Ribosomal_uL23-like"/>
</dbReference>
<evidence type="ECO:0000313" key="6">
    <source>
        <dbReference type="Proteomes" id="UP000541810"/>
    </source>
</evidence>
<evidence type="ECO:0000256" key="2">
    <source>
        <dbReference type="ARBA" id="ARBA00022980"/>
    </source>
</evidence>
<accession>A0A7X0LMH3</accession>
<proteinExistence type="inferred from homology"/>
<dbReference type="GO" id="GO:0019843">
    <property type="term" value="F:rRNA binding"/>
    <property type="evidence" value="ECO:0007669"/>
    <property type="project" value="UniProtKB-UniRule"/>
</dbReference>
<dbReference type="EMBL" id="JACHGY010000001">
    <property type="protein sequence ID" value="MBB6431028.1"/>
    <property type="molecule type" value="Genomic_DNA"/>
</dbReference>
<keyword evidence="2 4" id="KW-0689">Ribosomal protein</keyword>
<dbReference type="GO" id="GO:0005840">
    <property type="term" value="C:ribosome"/>
    <property type="evidence" value="ECO:0007669"/>
    <property type="project" value="UniProtKB-KW"/>
</dbReference>
<dbReference type="RefSeq" id="WP_184678525.1">
    <property type="nucleotide sequence ID" value="NZ_JACHGY010000001.1"/>
</dbReference>
<protein>
    <recommendedName>
        <fullName evidence="4">Large ribosomal subunit protein uL23</fullName>
    </recommendedName>
</protein>
<keyword evidence="4" id="KW-0699">rRNA-binding</keyword>
<reference evidence="5 6" key="1">
    <citation type="submission" date="2020-08" db="EMBL/GenBank/DDBJ databases">
        <title>Genomic Encyclopedia of Type Strains, Phase IV (KMG-IV): sequencing the most valuable type-strain genomes for metagenomic binning, comparative biology and taxonomic classification.</title>
        <authorList>
            <person name="Goeker M."/>
        </authorList>
    </citation>
    <scope>NUCLEOTIDE SEQUENCE [LARGE SCALE GENOMIC DNA]</scope>
    <source>
        <strain evidence="5 6">DSM 103725</strain>
    </source>
</reference>
<organism evidence="5 6">
    <name type="scientific">Algisphaera agarilytica</name>
    <dbReference type="NCBI Taxonomy" id="1385975"/>
    <lineage>
        <taxon>Bacteria</taxon>
        <taxon>Pseudomonadati</taxon>
        <taxon>Planctomycetota</taxon>
        <taxon>Phycisphaerae</taxon>
        <taxon>Phycisphaerales</taxon>
        <taxon>Phycisphaeraceae</taxon>
        <taxon>Algisphaera</taxon>
    </lineage>
</organism>
<evidence type="ECO:0000256" key="4">
    <source>
        <dbReference type="HAMAP-Rule" id="MF_01369"/>
    </source>
</evidence>
<dbReference type="AlphaFoldDB" id="A0A7X0LMH3"/>
<dbReference type="InterPro" id="IPR012677">
    <property type="entry name" value="Nucleotide-bd_a/b_plait_sf"/>
</dbReference>
<comment type="function">
    <text evidence="4">One of the early assembly proteins it binds 23S rRNA. One of the proteins that surrounds the polypeptide exit tunnel on the outside of the ribosome. Forms the main docking site for trigger factor binding to the ribosome.</text>
</comment>
<evidence type="ECO:0000256" key="1">
    <source>
        <dbReference type="ARBA" id="ARBA00006700"/>
    </source>
</evidence>
<evidence type="ECO:0000256" key="3">
    <source>
        <dbReference type="ARBA" id="ARBA00023274"/>
    </source>
</evidence>
<evidence type="ECO:0000313" key="5">
    <source>
        <dbReference type="EMBL" id="MBB6431028.1"/>
    </source>
</evidence>
<sequence length="95" mass="11167">MAYIEATDIVKKPLITEKTTWESGDRNRYSFEVAMKARKPQIKAAIEKLYGVRVERVSTQIRKGKYFRTRFGPAKSSDWKKATVQLHEEDRIELF</sequence>
<dbReference type="InterPro" id="IPR012678">
    <property type="entry name" value="Ribosomal_uL23/eL15/eS24_sf"/>
</dbReference>
<dbReference type="Pfam" id="PF00276">
    <property type="entry name" value="Ribosomal_L23"/>
    <property type="match status" value="1"/>
</dbReference>